<sequence length="156" mass="17450">MSTAMWLIAFYVVIDIVVVVAGSIAIGAAAPRWPRHWLEADRGPLRLTRLDAPAAYRRIRIASLTRRLPELGGAFGGESKRRLPGTDPSSIESYLVEVRRAEWVHWGSCLTIVLIAIFNPWWLTLAFAGVVLGVNGAFILVLRHNRTRLLRILKRG</sequence>
<keyword evidence="6 9" id="KW-1133">Transmembrane helix</keyword>
<dbReference type="EMBL" id="CAFBLS010000335">
    <property type="protein sequence ID" value="CAB4886958.1"/>
    <property type="molecule type" value="Genomic_DNA"/>
</dbReference>
<feature type="transmembrane region" description="Helical" evidence="9">
    <location>
        <begin position="6"/>
        <end position="30"/>
    </location>
</feature>
<keyword evidence="2" id="KW-1003">Cell membrane</keyword>
<evidence type="ECO:0000256" key="9">
    <source>
        <dbReference type="SAM" id="Phobius"/>
    </source>
</evidence>
<feature type="transmembrane region" description="Helical" evidence="9">
    <location>
        <begin position="125"/>
        <end position="142"/>
    </location>
</feature>
<dbReference type="GO" id="GO:0005886">
    <property type="term" value="C:plasma membrane"/>
    <property type="evidence" value="ECO:0007669"/>
    <property type="project" value="UniProtKB-SubCell"/>
</dbReference>
<evidence type="ECO:0000256" key="7">
    <source>
        <dbReference type="ARBA" id="ARBA00023136"/>
    </source>
</evidence>
<gene>
    <name evidence="10" type="ORF">UFOPK3402_01995</name>
</gene>
<reference evidence="10" key="1">
    <citation type="submission" date="2020-05" db="EMBL/GenBank/DDBJ databases">
        <authorList>
            <person name="Chiriac C."/>
            <person name="Salcher M."/>
            <person name="Ghai R."/>
            <person name="Kavagutti S V."/>
        </authorList>
    </citation>
    <scope>NUCLEOTIDE SEQUENCE</scope>
</reference>
<comment type="subcellular location">
    <subcellularLocation>
        <location evidence="1">Cell membrane</location>
        <topology evidence="1">Single-pass membrane protein</topology>
    </subcellularLocation>
</comment>
<dbReference type="Pfam" id="PF18927">
    <property type="entry name" value="CrtO"/>
    <property type="match status" value="1"/>
</dbReference>
<dbReference type="AlphaFoldDB" id="A0A6J7EZL2"/>
<accession>A0A6J7EZL2</accession>
<name>A0A6J7EZL2_9ZZZZ</name>
<evidence type="ECO:0000256" key="5">
    <source>
        <dbReference type="ARBA" id="ARBA00022729"/>
    </source>
</evidence>
<proteinExistence type="predicted"/>
<dbReference type="InterPro" id="IPR044021">
    <property type="entry name" value="CrtO"/>
</dbReference>
<keyword evidence="5" id="KW-0732">Signal</keyword>
<evidence type="ECO:0000313" key="10">
    <source>
        <dbReference type="EMBL" id="CAB4886958.1"/>
    </source>
</evidence>
<evidence type="ECO:0000256" key="8">
    <source>
        <dbReference type="ARBA" id="ARBA00023315"/>
    </source>
</evidence>
<evidence type="ECO:0000256" key="6">
    <source>
        <dbReference type="ARBA" id="ARBA00022989"/>
    </source>
</evidence>
<keyword evidence="7 9" id="KW-0472">Membrane</keyword>
<evidence type="ECO:0000256" key="2">
    <source>
        <dbReference type="ARBA" id="ARBA00022475"/>
    </source>
</evidence>
<evidence type="ECO:0000256" key="1">
    <source>
        <dbReference type="ARBA" id="ARBA00004162"/>
    </source>
</evidence>
<keyword evidence="4 9" id="KW-0812">Transmembrane</keyword>
<keyword evidence="8" id="KW-0012">Acyltransferase</keyword>
<protein>
    <submittedName>
        <fullName evidence="10">Unannotated protein</fullName>
    </submittedName>
</protein>
<evidence type="ECO:0000256" key="4">
    <source>
        <dbReference type="ARBA" id="ARBA00022692"/>
    </source>
</evidence>
<organism evidence="10">
    <name type="scientific">freshwater metagenome</name>
    <dbReference type="NCBI Taxonomy" id="449393"/>
    <lineage>
        <taxon>unclassified sequences</taxon>
        <taxon>metagenomes</taxon>
        <taxon>ecological metagenomes</taxon>
    </lineage>
</organism>
<evidence type="ECO:0000256" key="3">
    <source>
        <dbReference type="ARBA" id="ARBA00022679"/>
    </source>
</evidence>
<keyword evidence="3" id="KW-0808">Transferase</keyword>
<dbReference type="GO" id="GO:0016746">
    <property type="term" value="F:acyltransferase activity"/>
    <property type="evidence" value="ECO:0007669"/>
    <property type="project" value="UniProtKB-KW"/>
</dbReference>